<evidence type="ECO:0000313" key="1">
    <source>
        <dbReference type="EMBL" id="GCB83833.1"/>
    </source>
</evidence>
<protein>
    <submittedName>
        <fullName evidence="1">Uncharacterized protein</fullName>
    </submittedName>
</protein>
<evidence type="ECO:0000313" key="2">
    <source>
        <dbReference type="Proteomes" id="UP000288216"/>
    </source>
</evidence>
<dbReference type="EMBL" id="BFAA01042221">
    <property type="protein sequence ID" value="GCB83833.1"/>
    <property type="molecule type" value="Genomic_DNA"/>
</dbReference>
<sequence>MKKQEELKEGYALLAARDKEILLIQRGELRRKRKPARTKEIREEGFRKYMELFYAPIPKME</sequence>
<dbReference type="Proteomes" id="UP000288216">
    <property type="component" value="Unassembled WGS sequence"/>
</dbReference>
<reference evidence="1 2" key="1">
    <citation type="journal article" date="2018" name="Nat. Ecol. Evol.">
        <title>Shark genomes provide insights into elasmobranch evolution and the origin of vertebrates.</title>
        <authorList>
            <person name="Hara Y"/>
            <person name="Yamaguchi K"/>
            <person name="Onimaru K"/>
            <person name="Kadota M"/>
            <person name="Koyanagi M"/>
            <person name="Keeley SD"/>
            <person name="Tatsumi K"/>
            <person name="Tanaka K"/>
            <person name="Motone F"/>
            <person name="Kageyama Y"/>
            <person name="Nozu R"/>
            <person name="Adachi N"/>
            <person name="Nishimura O"/>
            <person name="Nakagawa R"/>
            <person name="Tanegashima C"/>
            <person name="Kiyatake I"/>
            <person name="Matsumoto R"/>
            <person name="Murakumo K"/>
            <person name="Nishida K"/>
            <person name="Terakita A"/>
            <person name="Kuratani S"/>
            <person name="Sato K"/>
            <person name="Hyodo S Kuraku.S."/>
        </authorList>
    </citation>
    <scope>NUCLEOTIDE SEQUENCE [LARGE SCALE GENOMIC DNA]</scope>
</reference>
<keyword evidence="2" id="KW-1185">Reference proteome</keyword>
<comment type="caution">
    <text evidence="1">The sequence shown here is derived from an EMBL/GenBank/DDBJ whole genome shotgun (WGS) entry which is preliminary data.</text>
</comment>
<name>A0A401QEQ2_SCYTO</name>
<organism evidence="1 2">
    <name type="scientific">Scyliorhinus torazame</name>
    <name type="common">Cloudy catshark</name>
    <name type="synonym">Catulus torazame</name>
    <dbReference type="NCBI Taxonomy" id="75743"/>
    <lineage>
        <taxon>Eukaryota</taxon>
        <taxon>Metazoa</taxon>
        <taxon>Chordata</taxon>
        <taxon>Craniata</taxon>
        <taxon>Vertebrata</taxon>
        <taxon>Chondrichthyes</taxon>
        <taxon>Elasmobranchii</taxon>
        <taxon>Galeomorphii</taxon>
        <taxon>Galeoidea</taxon>
        <taxon>Carcharhiniformes</taxon>
        <taxon>Scyliorhinidae</taxon>
        <taxon>Scyliorhinus</taxon>
    </lineage>
</organism>
<dbReference type="AlphaFoldDB" id="A0A401QEQ2"/>
<dbReference type="OrthoDB" id="10522329at2759"/>
<feature type="non-terminal residue" evidence="1">
    <location>
        <position position="61"/>
    </location>
</feature>
<proteinExistence type="predicted"/>
<gene>
    <name evidence="1" type="ORF">scyTo_0024260</name>
</gene>
<accession>A0A401QEQ2</accession>